<dbReference type="Ensembl" id="ENSCPBT00000039862.1">
    <property type="protein sequence ID" value="ENSCPBP00000033977.1"/>
    <property type="gene ID" value="ENSCPBG00000023732.1"/>
</dbReference>
<evidence type="ECO:0000256" key="4">
    <source>
        <dbReference type="SAM" id="MobiDB-lite"/>
    </source>
</evidence>
<dbReference type="GO" id="GO:0019814">
    <property type="term" value="C:immunoglobulin complex"/>
    <property type="evidence" value="ECO:0007669"/>
    <property type="project" value="UniProtKB-KW"/>
</dbReference>
<dbReference type="PROSITE" id="PS50835">
    <property type="entry name" value="IG_LIKE"/>
    <property type="match status" value="1"/>
</dbReference>
<evidence type="ECO:0000313" key="7">
    <source>
        <dbReference type="Ensembl" id="ENSCPBP00000033977.1"/>
    </source>
</evidence>
<dbReference type="SUPFAM" id="SSF48726">
    <property type="entry name" value="Immunoglobulin"/>
    <property type="match status" value="1"/>
</dbReference>
<sequence length="204" mass="22397">PSILPSTLLARALAQLRLVASGPGVGKSSESLSLTCAVSGESITTSGFRGHWYRQVPGKGPEWLGLIYWDGDTRYAPSLQGRITISADTAKNQFSLQLPTDTATYYCAWRDTVTRRQGAWDKKGASHTLHLPERRHLTSPLRSAPSRCHLKETLCQRPPGRGREGEKEEAPALVNGQERDFVTGVGQFWKPQSRPEVATDSPVC</sequence>
<reference evidence="7" key="2">
    <citation type="submission" date="2025-09" db="UniProtKB">
        <authorList>
            <consortium name="Ensembl"/>
        </authorList>
    </citation>
    <scope>IDENTIFICATION</scope>
</reference>
<protein>
    <recommendedName>
        <fullName evidence="6">Ig-like domain-containing protein</fullName>
    </recommendedName>
</protein>
<dbReference type="InterPro" id="IPR013783">
    <property type="entry name" value="Ig-like_fold"/>
</dbReference>
<evidence type="ECO:0000259" key="6">
    <source>
        <dbReference type="PROSITE" id="PS50835"/>
    </source>
</evidence>
<evidence type="ECO:0000256" key="1">
    <source>
        <dbReference type="ARBA" id="ARBA00022859"/>
    </source>
</evidence>
<keyword evidence="8" id="KW-1185">Reference proteome</keyword>
<dbReference type="AlphaFoldDB" id="A0A8C3PD67"/>
<feature type="domain" description="Ig-like" evidence="6">
    <location>
        <begin position="1"/>
        <end position="107"/>
    </location>
</feature>
<keyword evidence="2" id="KW-1064">Adaptive immunity</keyword>
<dbReference type="GO" id="GO:0005576">
    <property type="term" value="C:extracellular region"/>
    <property type="evidence" value="ECO:0007669"/>
    <property type="project" value="UniProtKB-ARBA"/>
</dbReference>
<dbReference type="SMART" id="SM00406">
    <property type="entry name" value="IGv"/>
    <property type="match status" value="1"/>
</dbReference>
<feature type="compositionally biased region" description="Basic and acidic residues" evidence="4">
    <location>
        <begin position="161"/>
        <end position="170"/>
    </location>
</feature>
<name>A0A8C3PD67_CHRPI</name>
<evidence type="ECO:0000256" key="2">
    <source>
        <dbReference type="ARBA" id="ARBA00023130"/>
    </source>
</evidence>
<evidence type="ECO:0000256" key="3">
    <source>
        <dbReference type="ARBA" id="ARBA00043265"/>
    </source>
</evidence>
<evidence type="ECO:0000256" key="5">
    <source>
        <dbReference type="SAM" id="SignalP"/>
    </source>
</evidence>
<dbReference type="GO" id="GO:0002250">
    <property type="term" value="P:adaptive immune response"/>
    <property type="evidence" value="ECO:0007669"/>
    <property type="project" value="UniProtKB-KW"/>
</dbReference>
<dbReference type="InterPro" id="IPR036179">
    <property type="entry name" value="Ig-like_dom_sf"/>
</dbReference>
<dbReference type="Proteomes" id="UP000694380">
    <property type="component" value="Unplaced"/>
</dbReference>
<keyword evidence="3" id="KW-1280">Immunoglobulin</keyword>
<keyword evidence="1" id="KW-0391">Immunity</keyword>
<proteinExistence type="predicted"/>
<feature type="region of interest" description="Disordered" evidence="4">
    <location>
        <begin position="154"/>
        <end position="177"/>
    </location>
</feature>
<dbReference type="PANTHER" id="PTHR23266">
    <property type="entry name" value="IMMUNOGLOBULIN HEAVY CHAIN"/>
    <property type="match status" value="1"/>
</dbReference>
<keyword evidence="5" id="KW-0732">Signal</keyword>
<organism evidence="7 8">
    <name type="scientific">Chrysemys picta bellii</name>
    <name type="common">Western painted turtle</name>
    <name type="synonym">Emys bellii</name>
    <dbReference type="NCBI Taxonomy" id="8478"/>
    <lineage>
        <taxon>Eukaryota</taxon>
        <taxon>Metazoa</taxon>
        <taxon>Chordata</taxon>
        <taxon>Craniata</taxon>
        <taxon>Vertebrata</taxon>
        <taxon>Euteleostomi</taxon>
        <taxon>Archelosauria</taxon>
        <taxon>Testudinata</taxon>
        <taxon>Testudines</taxon>
        <taxon>Cryptodira</taxon>
        <taxon>Durocryptodira</taxon>
        <taxon>Testudinoidea</taxon>
        <taxon>Emydidae</taxon>
        <taxon>Chrysemys</taxon>
    </lineage>
</organism>
<evidence type="ECO:0000313" key="8">
    <source>
        <dbReference type="Proteomes" id="UP000694380"/>
    </source>
</evidence>
<accession>A0A8C3PD67</accession>
<dbReference type="Gene3D" id="2.60.40.10">
    <property type="entry name" value="Immunoglobulins"/>
    <property type="match status" value="1"/>
</dbReference>
<feature type="signal peptide" evidence="5">
    <location>
        <begin position="1"/>
        <end position="21"/>
    </location>
</feature>
<dbReference type="InterPro" id="IPR013106">
    <property type="entry name" value="Ig_V-set"/>
</dbReference>
<dbReference type="GeneTree" id="ENSGT01030000234536"/>
<dbReference type="Pfam" id="PF07686">
    <property type="entry name" value="V-set"/>
    <property type="match status" value="1"/>
</dbReference>
<dbReference type="OMA" id="QGAWDKK"/>
<reference evidence="7" key="1">
    <citation type="submission" date="2025-08" db="UniProtKB">
        <authorList>
            <consortium name="Ensembl"/>
        </authorList>
    </citation>
    <scope>IDENTIFICATION</scope>
</reference>
<dbReference type="InterPro" id="IPR050199">
    <property type="entry name" value="IgHV"/>
</dbReference>
<dbReference type="InterPro" id="IPR007110">
    <property type="entry name" value="Ig-like_dom"/>
</dbReference>
<feature type="chain" id="PRO_5034359349" description="Ig-like domain-containing protein" evidence="5">
    <location>
        <begin position="22"/>
        <end position="204"/>
    </location>
</feature>